<feature type="compositionally biased region" description="Basic residues" evidence="1">
    <location>
        <begin position="23"/>
        <end position="32"/>
    </location>
</feature>
<feature type="compositionally biased region" description="Low complexity" evidence="1">
    <location>
        <begin position="363"/>
        <end position="379"/>
    </location>
</feature>
<evidence type="ECO:0000313" key="2">
    <source>
        <dbReference type="EMBL" id="EHP91898.1"/>
    </source>
</evidence>
<sequence>MLLDPSSTAPAAPDANSMARAPKERRRSRKPPVTRAEAARADARTCTILEAHGIDFRPAQETVLVALSTGAMYPLSETRDRPLFAAQLWRRAAAMCLTFDAYRQRHDLGDLRLVGLRPRQGKARPGTLAQALAAFAQDYDRHVGRLVTAGTISPVLSAVHIRYDATLGLWDIHLHALWDVADDKVDAMWMGLGVKFADKWMDGDKVERPGAAVNYCVSRVIDHREIMTWPEEAILELWNLPRVRLMRPAGAFRVYRGTLEDKTVWREGNRVMVEERPDPGPRRKAAKRPGPAVEAGRVVAIGKKSIAGEETLCAVVKRPRAPKRAEGIGAGAPVPSRAGVDLAYGEYRRNSPSADPAPPRTTSAPGLVAPSAPLASPPRKAAKGALRALPPRKAWMLAAWPPGPLGRLPRPIARKLARQATGTLRVASPSRPVGVVPPAPEPFSGRLGVDTVSGHQAGQPAPVGRPYAVGTASRARSASTATASLAVIGHQTLPAGSTNRPTRSPRYASSTAGSVPYSVAPAARNPAMVASTSSPLRSKQAVVVSAASGRQERSRRGAPASTGSLAPP</sequence>
<dbReference type="PATRIC" id="fig|882800.3.peg.3164"/>
<proteinExistence type="predicted"/>
<gene>
    <name evidence="2" type="ORF">MetexDRAFT_3209</name>
</gene>
<name>H1KKP7_METEX</name>
<feature type="region of interest" description="Disordered" evidence="1">
    <location>
        <begin position="347"/>
        <end position="385"/>
    </location>
</feature>
<accession>H1KKP7</accession>
<organism evidence="2 3">
    <name type="scientific">Methylorubrum extorquens DSM 13060</name>
    <dbReference type="NCBI Taxonomy" id="882800"/>
    <lineage>
        <taxon>Bacteria</taxon>
        <taxon>Pseudomonadati</taxon>
        <taxon>Pseudomonadota</taxon>
        <taxon>Alphaproteobacteria</taxon>
        <taxon>Hyphomicrobiales</taxon>
        <taxon>Methylobacteriaceae</taxon>
        <taxon>Methylorubrum</taxon>
    </lineage>
</organism>
<dbReference type="Proteomes" id="UP000004382">
    <property type="component" value="Unassembled WGS sequence"/>
</dbReference>
<feature type="compositionally biased region" description="Polar residues" evidence="1">
    <location>
        <begin position="494"/>
        <end position="513"/>
    </location>
</feature>
<feature type="compositionally biased region" description="Low complexity" evidence="1">
    <location>
        <begin position="1"/>
        <end position="15"/>
    </location>
</feature>
<feature type="region of interest" description="Disordered" evidence="1">
    <location>
        <begin position="1"/>
        <end position="41"/>
    </location>
</feature>
<evidence type="ECO:0000313" key="3">
    <source>
        <dbReference type="Proteomes" id="UP000004382"/>
    </source>
</evidence>
<feature type="region of interest" description="Disordered" evidence="1">
    <location>
        <begin position="492"/>
        <end position="513"/>
    </location>
</feature>
<dbReference type="AlphaFoldDB" id="H1KKP7"/>
<dbReference type="EMBL" id="AGJK01000086">
    <property type="protein sequence ID" value="EHP91898.1"/>
    <property type="molecule type" value="Genomic_DNA"/>
</dbReference>
<reference evidence="2 3" key="1">
    <citation type="submission" date="2011-09" db="EMBL/GenBank/DDBJ databases">
        <title>The draft genome of Methylobacterium extorquens DSM 13060.</title>
        <authorList>
            <consortium name="US DOE Joint Genome Institute (JGI-PGF)"/>
            <person name="Lucas S."/>
            <person name="Han J."/>
            <person name="Lapidus A."/>
            <person name="Cheng J.-F."/>
            <person name="Goodwin L."/>
            <person name="Pitluck S."/>
            <person name="Peters L."/>
            <person name="Land M.L."/>
            <person name="Hauser L."/>
            <person name="Koskimaki J."/>
            <person name="Halonen O."/>
            <person name="Pirttila A."/>
            <person name="Frank C."/>
            <person name="Woyke T.J."/>
        </authorList>
    </citation>
    <scope>NUCLEOTIDE SEQUENCE [LARGE SCALE GENOMIC DNA]</scope>
    <source>
        <strain evidence="2 3">DSM 13060</strain>
    </source>
</reference>
<feature type="region of interest" description="Disordered" evidence="1">
    <location>
        <begin position="527"/>
        <end position="568"/>
    </location>
</feature>
<protein>
    <submittedName>
        <fullName evidence="2">Uncharacterized protein</fullName>
    </submittedName>
</protein>
<evidence type="ECO:0000256" key="1">
    <source>
        <dbReference type="SAM" id="MobiDB-lite"/>
    </source>
</evidence>
<comment type="caution">
    <text evidence="2">The sequence shown here is derived from an EMBL/GenBank/DDBJ whole genome shotgun (WGS) entry which is preliminary data.</text>
</comment>